<dbReference type="InterPro" id="IPR037138">
    <property type="entry name" value="His_deacetylse_dom_sf"/>
</dbReference>
<dbReference type="Pfam" id="PF00850">
    <property type="entry name" value="Hist_deacetyl"/>
    <property type="match status" value="1"/>
</dbReference>
<dbReference type="OrthoDB" id="437693at2759"/>
<evidence type="ECO:0000259" key="3">
    <source>
        <dbReference type="Pfam" id="PF00850"/>
    </source>
</evidence>
<dbReference type="Proteomes" id="UP000613740">
    <property type="component" value="Unassembled WGS sequence"/>
</dbReference>
<feature type="region of interest" description="Disordered" evidence="2">
    <location>
        <begin position="411"/>
        <end position="448"/>
    </location>
</feature>
<evidence type="ECO:0000313" key="4">
    <source>
        <dbReference type="EMBL" id="KAG2430988.1"/>
    </source>
</evidence>
<comment type="caution">
    <text evidence="4">The sequence shown here is derived from an EMBL/GenBank/DDBJ whole genome shotgun (WGS) entry which is preliminary data.</text>
</comment>
<dbReference type="PANTHER" id="PTHR10625:SF19">
    <property type="entry name" value="HISTONE DEACETYLASE 12"/>
    <property type="match status" value="1"/>
</dbReference>
<feature type="region of interest" description="Disordered" evidence="2">
    <location>
        <begin position="36"/>
        <end position="94"/>
    </location>
</feature>
<feature type="compositionally biased region" description="Low complexity" evidence="2">
    <location>
        <begin position="411"/>
        <end position="422"/>
    </location>
</feature>
<dbReference type="GO" id="GO:0004407">
    <property type="term" value="F:histone deacetylase activity"/>
    <property type="evidence" value="ECO:0007669"/>
    <property type="project" value="InterPro"/>
</dbReference>
<dbReference type="PANTHER" id="PTHR10625">
    <property type="entry name" value="HISTONE DEACETYLASE HDAC1-RELATED"/>
    <property type="match status" value="1"/>
</dbReference>
<dbReference type="Gene3D" id="3.40.800.20">
    <property type="entry name" value="Histone deacetylase domain"/>
    <property type="match status" value="1"/>
</dbReference>
<dbReference type="InterPro" id="IPR023696">
    <property type="entry name" value="Ureohydrolase_dom_sf"/>
</dbReference>
<dbReference type="GO" id="GO:0016787">
    <property type="term" value="F:hydrolase activity"/>
    <property type="evidence" value="ECO:0007669"/>
    <property type="project" value="UniProtKB-KW"/>
</dbReference>
<keyword evidence="1" id="KW-0378">Hydrolase</keyword>
<dbReference type="CDD" id="cd09993">
    <property type="entry name" value="HDAC_classIV"/>
    <property type="match status" value="1"/>
</dbReference>
<evidence type="ECO:0000313" key="5">
    <source>
        <dbReference type="Proteomes" id="UP000613740"/>
    </source>
</evidence>
<keyword evidence="5" id="KW-1185">Reference proteome</keyword>
<reference evidence="4" key="1">
    <citation type="journal article" date="2020" name="bioRxiv">
        <title>Comparative genomics of Chlamydomonas.</title>
        <authorList>
            <person name="Craig R.J."/>
            <person name="Hasan A.R."/>
            <person name="Ness R.W."/>
            <person name="Keightley P.D."/>
        </authorList>
    </citation>
    <scope>NUCLEOTIDE SEQUENCE</scope>
    <source>
        <strain evidence="4">CCAP 11/173</strain>
    </source>
</reference>
<dbReference type="InterPro" id="IPR044150">
    <property type="entry name" value="HDAC_classIV"/>
</dbReference>
<dbReference type="InterPro" id="IPR023801">
    <property type="entry name" value="His_deacetylse_dom"/>
</dbReference>
<dbReference type="PRINTS" id="PR01270">
    <property type="entry name" value="HDASUPER"/>
</dbReference>
<dbReference type="GO" id="GO:0040029">
    <property type="term" value="P:epigenetic regulation of gene expression"/>
    <property type="evidence" value="ECO:0007669"/>
    <property type="project" value="TreeGrafter"/>
</dbReference>
<name>A0A835SPT5_9CHLO</name>
<evidence type="ECO:0000256" key="2">
    <source>
        <dbReference type="SAM" id="MobiDB-lite"/>
    </source>
</evidence>
<protein>
    <recommendedName>
        <fullName evidence="3">Histone deacetylase domain-containing protein</fullName>
    </recommendedName>
</protein>
<gene>
    <name evidence="4" type="ORF">HYH02_013520</name>
</gene>
<dbReference type="AlphaFoldDB" id="A0A835SPT5"/>
<feature type="compositionally biased region" description="Low complexity" evidence="2">
    <location>
        <begin position="434"/>
        <end position="448"/>
    </location>
</feature>
<dbReference type="EMBL" id="JAEHOD010000076">
    <property type="protein sequence ID" value="KAG2430988.1"/>
    <property type="molecule type" value="Genomic_DNA"/>
</dbReference>
<sequence length="448" mass="47352">MRGVGGNSLRRTSRCLANVAQRAPFCSRPTHAVPWPRANAHGSSPAAAAASSSSSPDGATTSSSSSISSPGTHTASSSASPVLEIPTTVGPPPPAPGPGVMVAYYADHWKVPLPEGHRFPMLKYAATRSALAGDGSLEGRLALRPASPAALEDLALVHCPQYVERFRLDAMTEPEMRNVGFPWSPQLVGRTFSSCGGTVAATHLVLQQGWGIAGNIAGGTHHAFRDRGEGFCVFNDIAVASRVAIRDYGLDSILVLDLDVHQGNGTADIFADEPRVTTFDMFGDKNYPWKSRRVNTYGLPLPDHTGDDEYLGLLRSWLPRLLAQHRPQLIMFQAGVDALKGDSFGRLGLSRAGLLARNNLVYGSALEAGVPLVVTMGGGYTRPMDASVTCHTDVYRTAAYRLSAWAAAAEQRQQQQQQGTARGRAEEAGRGQSAEAAVAAAAAASGQQ</sequence>
<feature type="compositionally biased region" description="Low complexity" evidence="2">
    <location>
        <begin position="40"/>
        <end position="81"/>
    </location>
</feature>
<accession>A0A835SPT5</accession>
<organism evidence="4 5">
    <name type="scientific">Chlamydomonas schloesseri</name>
    <dbReference type="NCBI Taxonomy" id="2026947"/>
    <lineage>
        <taxon>Eukaryota</taxon>
        <taxon>Viridiplantae</taxon>
        <taxon>Chlorophyta</taxon>
        <taxon>core chlorophytes</taxon>
        <taxon>Chlorophyceae</taxon>
        <taxon>CS clade</taxon>
        <taxon>Chlamydomonadales</taxon>
        <taxon>Chlamydomonadaceae</taxon>
        <taxon>Chlamydomonas</taxon>
    </lineage>
</organism>
<dbReference type="SUPFAM" id="SSF52768">
    <property type="entry name" value="Arginase/deacetylase"/>
    <property type="match status" value="1"/>
</dbReference>
<feature type="domain" description="Histone deacetylase" evidence="3">
    <location>
        <begin position="122"/>
        <end position="384"/>
    </location>
</feature>
<proteinExistence type="predicted"/>
<dbReference type="InterPro" id="IPR000286">
    <property type="entry name" value="HDACs"/>
</dbReference>
<evidence type="ECO:0000256" key="1">
    <source>
        <dbReference type="ARBA" id="ARBA00022801"/>
    </source>
</evidence>